<dbReference type="Pfam" id="PF00196">
    <property type="entry name" value="GerE"/>
    <property type="match status" value="1"/>
</dbReference>
<keyword evidence="1" id="KW-0805">Transcription regulation</keyword>
<evidence type="ECO:0000256" key="3">
    <source>
        <dbReference type="ARBA" id="ARBA00023163"/>
    </source>
</evidence>
<dbReference type="EMBL" id="CP048409">
    <property type="protein sequence ID" value="QIA09684.1"/>
    <property type="molecule type" value="Genomic_DNA"/>
</dbReference>
<keyword evidence="6" id="KW-1185">Reference proteome</keyword>
<dbReference type="Pfam" id="PF08447">
    <property type="entry name" value="PAS_3"/>
    <property type="match status" value="1"/>
</dbReference>
<dbReference type="PANTHER" id="PTHR44688:SF16">
    <property type="entry name" value="DNA-BINDING TRANSCRIPTIONAL ACTIVATOR DEVR_DOSR"/>
    <property type="match status" value="1"/>
</dbReference>
<dbReference type="RefSeq" id="WP_163348653.1">
    <property type="nucleotide sequence ID" value="NZ_CP048409.1"/>
</dbReference>
<dbReference type="InterPro" id="IPR035965">
    <property type="entry name" value="PAS-like_dom_sf"/>
</dbReference>
<dbReference type="InterPro" id="IPR000792">
    <property type="entry name" value="Tscrpt_reg_LuxR_C"/>
</dbReference>
<dbReference type="SUPFAM" id="SSF55785">
    <property type="entry name" value="PYP-like sensor domain (PAS domain)"/>
    <property type="match status" value="1"/>
</dbReference>
<dbReference type="AlphaFoldDB" id="A0A6C0RGN7"/>
<dbReference type="Proteomes" id="UP000474630">
    <property type="component" value="Chromosome"/>
</dbReference>
<dbReference type="PANTHER" id="PTHR44688">
    <property type="entry name" value="DNA-BINDING TRANSCRIPTIONAL ACTIVATOR DEVR_DOSR"/>
    <property type="match status" value="1"/>
</dbReference>
<keyword evidence="3" id="KW-0804">Transcription</keyword>
<evidence type="ECO:0000313" key="6">
    <source>
        <dbReference type="Proteomes" id="UP000474630"/>
    </source>
</evidence>
<sequence>MDEKSIDKIRKAWEPNKIVHPVKSELYLNIIEQIANLFSAGSFYYYIINFDTYLMEHVDPRIESVLGLKTKDWSLDKLFELVHPEDLKQMHRKEEKAVDFFLNRIPTEEILKYKAVYVLRLRHANGSYKTILQQSKALTVSVDGKVQQVLGIHTDVTYLNMAVDHKISFIGDGGLPSYYSLSTDDEFHPEELNYHTLFTTREKEILSNIAKGKPFGEIAEILNISPHTINTHKKNILKKTDCHNTTELIARCVREGVI</sequence>
<dbReference type="CDD" id="cd06170">
    <property type="entry name" value="LuxR_C_like"/>
    <property type="match status" value="1"/>
</dbReference>
<accession>A0A6C0RGN7</accession>
<dbReference type="SUPFAM" id="SSF46894">
    <property type="entry name" value="C-terminal effector domain of the bipartite response regulators"/>
    <property type="match status" value="1"/>
</dbReference>
<dbReference type="GO" id="GO:0006355">
    <property type="term" value="P:regulation of DNA-templated transcription"/>
    <property type="evidence" value="ECO:0007669"/>
    <property type="project" value="InterPro"/>
</dbReference>
<keyword evidence="2" id="KW-0238">DNA-binding</keyword>
<name>A0A6C0RGN7_9BACT</name>
<evidence type="ECO:0000256" key="2">
    <source>
        <dbReference type="ARBA" id="ARBA00023125"/>
    </source>
</evidence>
<gene>
    <name evidence="5" type="ORF">G0Q07_19115</name>
</gene>
<dbReference type="KEGG" id="drc:G0Q07_19115"/>
<protein>
    <submittedName>
        <fullName evidence="5">PAS domain-containing protein</fullName>
    </submittedName>
</protein>
<dbReference type="InterPro" id="IPR013655">
    <property type="entry name" value="PAS_fold_3"/>
</dbReference>
<dbReference type="SMART" id="SM00421">
    <property type="entry name" value="HTH_LUXR"/>
    <property type="match status" value="1"/>
</dbReference>
<dbReference type="GO" id="GO:0003677">
    <property type="term" value="F:DNA binding"/>
    <property type="evidence" value="ECO:0007669"/>
    <property type="project" value="UniProtKB-KW"/>
</dbReference>
<evidence type="ECO:0000256" key="1">
    <source>
        <dbReference type="ARBA" id="ARBA00023015"/>
    </source>
</evidence>
<dbReference type="InterPro" id="IPR036388">
    <property type="entry name" value="WH-like_DNA-bd_sf"/>
</dbReference>
<evidence type="ECO:0000259" key="4">
    <source>
        <dbReference type="PROSITE" id="PS50043"/>
    </source>
</evidence>
<feature type="domain" description="HTH luxR-type" evidence="4">
    <location>
        <begin position="191"/>
        <end position="256"/>
    </location>
</feature>
<organism evidence="5 6">
    <name type="scientific">Draconibacterium halophilum</name>
    <dbReference type="NCBI Taxonomy" id="2706887"/>
    <lineage>
        <taxon>Bacteria</taxon>
        <taxon>Pseudomonadati</taxon>
        <taxon>Bacteroidota</taxon>
        <taxon>Bacteroidia</taxon>
        <taxon>Marinilabiliales</taxon>
        <taxon>Prolixibacteraceae</taxon>
        <taxon>Draconibacterium</taxon>
    </lineage>
</organism>
<reference evidence="5 6" key="1">
    <citation type="submission" date="2020-02" db="EMBL/GenBank/DDBJ databases">
        <title>Genome sequencing for Draconibacterium sp. strain M1.</title>
        <authorList>
            <person name="Park S.-J."/>
        </authorList>
    </citation>
    <scope>NUCLEOTIDE SEQUENCE [LARGE SCALE GENOMIC DNA]</scope>
    <source>
        <strain evidence="5 6">M1</strain>
    </source>
</reference>
<evidence type="ECO:0000313" key="5">
    <source>
        <dbReference type="EMBL" id="QIA09684.1"/>
    </source>
</evidence>
<dbReference type="PROSITE" id="PS50043">
    <property type="entry name" value="HTH_LUXR_2"/>
    <property type="match status" value="1"/>
</dbReference>
<dbReference type="PRINTS" id="PR00038">
    <property type="entry name" value="HTHLUXR"/>
</dbReference>
<dbReference type="InterPro" id="IPR016032">
    <property type="entry name" value="Sig_transdc_resp-reg_C-effctor"/>
</dbReference>
<dbReference type="Gene3D" id="3.30.450.20">
    <property type="entry name" value="PAS domain"/>
    <property type="match status" value="1"/>
</dbReference>
<dbReference type="Gene3D" id="1.10.10.10">
    <property type="entry name" value="Winged helix-like DNA-binding domain superfamily/Winged helix DNA-binding domain"/>
    <property type="match status" value="1"/>
</dbReference>
<proteinExistence type="predicted"/>